<gene>
    <name evidence="1" type="ORF">CTRU02_202883</name>
</gene>
<comment type="caution">
    <text evidence="1">The sequence shown here is derived from an EMBL/GenBank/DDBJ whole genome shotgun (WGS) entry which is preliminary data.</text>
</comment>
<evidence type="ECO:0000313" key="1">
    <source>
        <dbReference type="EMBL" id="KAL0944996.1"/>
    </source>
</evidence>
<proteinExistence type="predicted"/>
<sequence length="570" mass="61340">MDSAPIPPRLGHPHDPDRDHFKMHPAASLQDSRLLSDKVARHILPDPTRPPQIATPTTSVDATANHHDHNRNHNLQHQYHDRHQPSHAVSQPSHISRSLDARPMTRTPIAEPAPSQDHPSAPRPIPSVHSQDSNLSAESETVFTPPASQGDMLGANTNGHSSSQESQLMQLSHIAAAQDKLDEGDAAATSRKRMADGMVKENTSPVRIGHSRNTSTVSMASTTASSIGDWSSDLKTRLSYAMLKVNHGWLSHSIDEVESMASQAASPTSSHSTLHGHQESSASPRANMARYAPASAATTASSGPSPATYESFWKEGQRSNHTSASPPAPPQNVPTLAPPAPIQPSRPLAPHNPRRNSNPRYTPTLLSHSHSASPHTPGQQNLNSTPNQRLGRASLVDPILFSPHQNMREQDAIESLIFMSSPGNSANMKHNYSQSVASSLSNRHALPGSQPRKSLPSQRPTQQKRVGFEKSPSGMTAVSDMDMDLDSPQSRGPMRRRINGSASFSAGSTLRPQFSLPAALGSSSRPRPRLADADIERMIDQAAQAGDSSDDDDGEIQIPARNRPEGTVGV</sequence>
<evidence type="ECO:0000313" key="2">
    <source>
        <dbReference type="Proteomes" id="UP000805649"/>
    </source>
</evidence>
<keyword evidence="2" id="KW-1185">Reference proteome</keyword>
<organism evidence="1 2">
    <name type="scientific">Colletotrichum truncatum</name>
    <name type="common">Anthracnose fungus</name>
    <name type="synonym">Colletotrichum capsici</name>
    <dbReference type="NCBI Taxonomy" id="5467"/>
    <lineage>
        <taxon>Eukaryota</taxon>
        <taxon>Fungi</taxon>
        <taxon>Dikarya</taxon>
        <taxon>Ascomycota</taxon>
        <taxon>Pezizomycotina</taxon>
        <taxon>Sordariomycetes</taxon>
        <taxon>Hypocreomycetidae</taxon>
        <taxon>Glomerellales</taxon>
        <taxon>Glomerellaceae</taxon>
        <taxon>Colletotrichum</taxon>
        <taxon>Colletotrichum truncatum species complex</taxon>
    </lineage>
</organism>
<accession>A0ACC3ZLH6</accession>
<reference evidence="1 2" key="1">
    <citation type="journal article" date="2020" name="Phytopathology">
        <title>Genome Sequence Resources of Colletotrichum truncatum, C. plurivorum, C. musicola, and C. sojae: Four Species Pathogenic to Soybean (Glycine max).</title>
        <authorList>
            <person name="Rogerio F."/>
            <person name="Boufleur T.R."/>
            <person name="Ciampi-Guillardi M."/>
            <person name="Sukno S.A."/>
            <person name="Thon M.R."/>
            <person name="Massola Junior N.S."/>
            <person name="Baroncelli R."/>
        </authorList>
    </citation>
    <scope>NUCLEOTIDE SEQUENCE [LARGE SCALE GENOMIC DNA]</scope>
    <source>
        <strain evidence="1 2">CMES1059</strain>
    </source>
</reference>
<dbReference type="EMBL" id="VUJX02000001">
    <property type="protein sequence ID" value="KAL0944996.1"/>
    <property type="molecule type" value="Genomic_DNA"/>
</dbReference>
<dbReference type="Proteomes" id="UP000805649">
    <property type="component" value="Unassembled WGS sequence"/>
</dbReference>
<protein>
    <submittedName>
        <fullName evidence="1">Uncharacterized protein</fullName>
    </submittedName>
</protein>
<name>A0ACC3ZLH6_COLTU</name>